<sequence length="78" mass="8700">MLFSQCFLLLDVILVSGLVLTSSKHNVQRTASMDWSRLRRICEFNLVLVLFNASLSLLMICIGLVAVLLGTFLPSYHG</sequence>
<organism evidence="2 3">
    <name type="scientific">Ancylostoma caninum</name>
    <name type="common">Dog hookworm</name>
    <dbReference type="NCBI Taxonomy" id="29170"/>
    <lineage>
        <taxon>Eukaryota</taxon>
        <taxon>Metazoa</taxon>
        <taxon>Ecdysozoa</taxon>
        <taxon>Nematoda</taxon>
        <taxon>Chromadorea</taxon>
        <taxon>Rhabditida</taxon>
        <taxon>Rhabditina</taxon>
        <taxon>Rhabditomorpha</taxon>
        <taxon>Strongyloidea</taxon>
        <taxon>Ancylostomatidae</taxon>
        <taxon>Ancylostomatinae</taxon>
        <taxon>Ancylostoma</taxon>
    </lineage>
</organism>
<dbReference type="EMBL" id="JOJR01015017">
    <property type="protein sequence ID" value="RCN24987.1"/>
    <property type="molecule type" value="Genomic_DNA"/>
</dbReference>
<protein>
    <submittedName>
        <fullName evidence="2">Uncharacterized protein</fullName>
    </submittedName>
</protein>
<comment type="caution">
    <text evidence="2">The sequence shown here is derived from an EMBL/GenBank/DDBJ whole genome shotgun (WGS) entry which is preliminary data.</text>
</comment>
<feature type="transmembrane region" description="Helical" evidence="1">
    <location>
        <begin position="6"/>
        <end position="23"/>
    </location>
</feature>
<feature type="transmembrane region" description="Helical" evidence="1">
    <location>
        <begin position="44"/>
        <end position="73"/>
    </location>
</feature>
<dbReference type="AlphaFoldDB" id="A0A368F482"/>
<keyword evidence="3" id="KW-1185">Reference proteome</keyword>
<name>A0A368F482_ANCCA</name>
<accession>A0A368F482</accession>
<dbReference type="Proteomes" id="UP000252519">
    <property type="component" value="Unassembled WGS sequence"/>
</dbReference>
<evidence type="ECO:0000256" key="1">
    <source>
        <dbReference type="SAM" id="Phobius"/>
    </source>
</evidence>
<evidence type="ECO:0000313" key="2">
    <source>
        <dbReference type="EMBL" id="RCN24987.1"/>
    </source>
</evidence>
<reference evidence="2 3" key="1">
    <citation type="submission" date="2014-10" db="EMBL/GenBank/DDBJ databases">
        <title>Draft genome of the hookworm Ancylostoma caninum.</title>
        <authorList>
            <person name="Mitreva M."/>
        </authorList>
    </citation>
    <scope>NUCLEOTIDE SEQUENCE [LARGE SCALE GENOMIC DNA]</scope>
    <source>
        <strain evidence="2 3">Baltimore</strain>
    </source>
</reference>
<keyword evidence="1" id="KW-0812">Transmembrane</keyword>
<keyword evidence="1" id="KW-1133">Transmembrane helix</keyword>
<gene>
    <name evidence="2" type="ORF">ANCCAN_29304</name>
</gene>
<evidence type="ECO:0000313" key="3">
    <source>
        <dbReference type="Proteomes" id="UP000252519"/>
    </source>
</evidence>
<keyword evidence="1" id="KW-0472">Membrane</keyword>
<proteinExistence type="predicted"/>